<feature type="region of interest" description="Disordered" evidence="1">
    <location>
        <begin position="57"/>
        <end position="131"/>
    </location>
</feature>
<dbReference type="AlphaFoldDB" id="A0A150Q2D1"/>
<feature type="compositionally biased region" description="Polar residues" evidence="1">
    <location>
        <begin position="108"/>
        <end position="131"/>
    </location>
</feature>
<evidence type="ECO:0000313" key="2">
    <source>
        <dbReference type="EMBL" id="KYF62070.1"/>
    </source>
</evidence>
<feature type="region of interest" description="Disordered" evidence="1">
    <location>
        <begin position="1"/>
        <end position="38"/>
    </location>
</feature>
<dbReference type="EMBL" id="JEMA01001128">
    <property type="protein sequence ID" value="KYF62070.1"/>
    <property type="molecule type" value="Genomic_DNA"/>
</dbReference>
<dbReference type="Proteomes" id="UP000075260">
    <property type="component" value="Unassembled WGS sequence"/>
</dbReference>
<gene>
    <name evidence="2" type="ORF">BE15_34615</name>
</gene>
<sequence length="131" mass="12629">MRPSKARFGSSASSLIAAQSGQPSPGSSAQSGRRPTCTAIPAAPACSGASRPISPYAAGAPSFAPASGAKGNTARHAARASAPRPTASSGGAARRSSVARSRATASVMSLTSTAVASCSRSGLLSASTGRP</sequence>
<organism evidence="2 3">
    <name type="scientific">Sorangium cellulosum</name>
    <name type="common">Polyangium cellulosum</name>
    <dbReference type="NCBI Taxonomy" id="56"/>
    <lineage>
        <taxon>Bacteria</taxon>
        <taxon>Pseudomonadati</taxon>
        <taxon>Myxococcota</taxon>
        <taxon>Polyangia</taxon>
        <taxon>Polyangiales</taxon>
        <taxon>Polyangiaceae</taxon>
        <taxon>Sorangium</taxon>
    </lineage>
</organism>
<evidence type="ECO:0000256" key="1">
    <source>
        <dbReference type="SAM" id="MobiDB-lite"/>
    </source>
</evidence>
<feature type="compositionally biased region" description="Low complexity" evidence="1">
    <location>
        <begin position="57"/>
        <end position="107"/>
    </location>
</feature>
<comment type="caution">
    <text evidence="2">The sequence shown here is derived from an EMBL/GenBank/DDBJ whole genome shotgun (WGS) entry which is preliminary data.</text>
</comment>
<accession>A0A150Q2D1</accession>
<feature type="compositionally biased region" description="Low complexity" evidence="1">
    <location>
        <begin position="17"/>
        <end position="38"/>
    </location>
</feature>
<name>A0A150Q2D1_SORCE</name>
<reference evidence="2 3" key="1">
    <citation type="submission" date="2014-02" db="EMBL/GenBank/DDBJ databases">
        <title>The small core and large imbalanced accessory genome model reveals a collaborative survival strategy of Sorangium cellulosum strains in nature.</title>
        <authorList>
            <person name="Han K."/>
            <person name="Peng R."/>
            <person name="Blom J."/>
            <person name="Li Y.-Z."/>
        </authorList>
    </citation>
    <scope>NUCLEOTIDE SEQUENCE [LARGE SCALE GENOMIC DNA]</scope>
    <source>
        <strain evidence="2 3">So0008-312</strain>
    </source>
</reference>
<proteinExistence type="predicted"/>
<evidence type="ECO:0000313" key="3">
    <source>
        <dbReference type="Proteomes" id="UP000075260"/>
    </source>
</evidence>
<protein>
    <submittedName>
        <fullName evidence="2">Uncharacterized protein</fullName>
    </submittedName>
</protein>